<dbReference type="Proteomes" id="UP000192328">
    <property type="component" value="Unassembled WGS sequence"/>
</dbReference>
<reference evidence="1" key="1">
    <citation type="submission" date="2017-04" db="EMBL/GenBank/DDBJ databases">
        <authorList>
            <person name="Varghese N."/>
            <person name="Submissions S."/>
        </authorList>
    </citation>
    <scope>NUCLEOTIDE SEQUENCE</scope>
    <source>
        <strain evidence="1">WTE2008</strain>
    </source>
</reference>
<evidence type="ECO:0000313" key="1">
    <source>
        <dbReference type="EMBL" id="SMC57695.1"/>
    </source>
</evidence>
<comment type="caution">
    <text evidence="1">The sequence shown here is derived from an EMBL/GenBank/DDBJ whole genome shotgun (WGS) entry which is preliminary data.</text>
</comment>
<keyword evidence="1" id="KW-0813">Transport</keyword>
<evidence type="ECO:0000313" key="2">
    <source>
        <dbReference type="Proteomes" id="UP000192328"/>
    </source>
</evidence>
<organism evidence="1 2">
    <name type="scientific">Aristaeella lactis</name>
    <dbReference type="NCBI Taxonomy" id="3046383"/>
    <lineage>
        <taxon>Bacteria</taxon>
        <taxon>Bacillati</taxon>
        <taxon>Bacillota</taxon>
        <taxon>Clostridia</taxon>
        <taxon>Eubacteriales</taxon>
        <taxon>Aristaeellaceae</taxon>
        <taxon>Aristaeella</taxon>
    </lineage>
</organism>
<proteinExistence type="predicted"/>
<protein>
    <submittedName>
        <fullName evidence="1">Multiple sugar transport system substrate-binding protein</fullName>
    </submittedName>
</protein>
<keyword evidence="2" id="KW-1185">Reference proteome</keyword>
<keyword evidence="1" id="KW-0762">Sugar transport</keyword>
<name>A0AC61PKX5_9FIRM</name>
<dbReference type="EMBL" id="FWXZ01000002">
    <property type="protein sequence ID" value="SMC57695.1"/>
    <property type="molecule type" value="Genomic_DNA"/>
</dbReference>
<accession>A0AC61PKX5</accession>
<gene>
    <name evidence="1" type="ORF">SAMN06297397_1471</name>
</gene>
<sequence>MKRFLSVLLTIAMLLGMVTISAMAEGEEPITITIYDAAANYHGIQKGWFAKVVKDRFNIVLDIVAPQVAGQEIYATRAEEGDLGDIVIVDKSEFPNLVQAGLVREINEITGKENLMRFKDQIEHYNKELTGEEGKFYGIPSEMTDTSPSSLTDDVVPDSPMLRWDLYKAIGAPEIKDLDGLVDALAAIHEIHKTTDAGDPCYAVTLWADWDNNDDMSGPANVTHITPWYGQKMKRSALLQADGETFLKVYDRAGAYYKATKFLNNLYQKGLVDPDSGSQDWNSVMNKWINGQADLLWYNWSVGFTNNNKDADGVPLKSKGETFFWIPITDSKYYAESDAYYGTARMFGVGSKVEGDKYDLILNFLDWYASPEGMTFQHVGIEGLNYTVNEDGTFSVLHDDALSANLPVPEEYVGEDGVVGYSDGNNAINQWIGASICVNPLTNERFPTKFWASYKAQEKEEDKTKAEWQEHFGAENAVDYMLKNGMLEPSPNVGFAAPKDEGEIKSLRPEINGKLCEYTWKAIFAKDDAEFEALWDEMIEELDGFDYDKLFENDVAAYQVEVDMKKAALGK</sequence>